<evidence type="ECO:0000313" key="4">
    <source>
        <dbReference type="EMBL" id="AOG60128.1"/>
    </source>
</evidence>
<dbReference type="CDD" id="cd10917">
    <property type="entry name" value="CE4_NodB_like_6s_7s"/>
    <property type="match status" value="1"/>
</dbReference>
<evidence type="ECO:0000256" key="2">
    <source>
        <dbReference type="ARBA" id="ARBA00022801"/>
    </source>
</evidence>
<sequence>MKTVLKKLPYIFLALLLFGFFMSLVLYGAKDTNSYVVNKIKSDKKVCMLTFDDGPNLDYDNEIMDILQENEVEGTFFYVGKNIEKNDNNKVKQLFKRILDNGSYIGNHTYSHSKYQFRESKLIDEINKTDSLIKANLPKWEGEYHIPVRMSYLQFYLGMGKVLNNINRSNFIEGYLSGDWKFDSIGKEKIVTRYMNNVSGKNILVMHSTKYTKEYLPEVIKELKEKEYSFATFNPKSKNYFKNYGELA</sequence>
<dbReference type="InterPro" id="IPR002509">
    <property type="entry name" value="NODB_dom"/>
</dbReference>
<dbReference type="STRING" id="216938.SHELI_v1c01730"/>
<dbReference type="KEGG" id="shj:SHELI_v1c01730"/>
<name>A0A1B3SJM7_9MOLU</name>
<dbReference type="PANTHER" id="PTHR10587:SF133">
    <property type="entry name" value="CHITIN DEACETYLASE 1-RELATED"/>
    <property type="match status" value="1"/>
</dbReference>
<dbReference type="AlphaFoldDB" id="A0A1B3SJM7"/>
<keyword evidence="2" id="KW-0378">Hydrolase</keyword>
<dbReference type="GO" id="GO:0005975">
    <property type="term" value="P:carbohydrate metabolic process"/>
    <property type="evidence" value="ECO:0007669"/>
    <property type="project" value="InterPro"/>
</dbReference>
<proteinExistence type="predicted"/>
<dbReference type="GO" id="GO:0046872">
    <property type="term" value="F:metal ion binding"/>
    <property type="evidence" value="ECO:0007669"/>
    <property type="project" value="UniProtKB-KW"/>
</dbReference>
<dbReference type="Proteomes" id="UP000094378">
    <property type="component" value="Chromosome"/>
</dbReference>
<protein>
    <submittedName>
        <fullName evidence="4">Putative chitin deacetylase</fullName>
    </submittedName>
</protein>
<evidence type="ECO:0000259" key="3">
    <source>
        <dbReference type="PROSITE" id="PS51677"/>
    </source>
</evidence>
<evidence type="ECO:0000313" key="5">
    <source>
        <dbReference type="Proteomes" id="UP000094378"/>
    </source>
</evidence>
<dbReference type="PROSITE" id="PS51677">
    <property type="entry name" value="NODB"/>
    <property type="match status" value="1"/>
</dbReference>
<dbReference type="GO" id="GO:0016020">
    <property type="term" value="C:membrane"/>
    <property type="evidence" value="ECO:0007669"/>
    <property type="project" value="TreeGrafter"/>
</dbReference>
<accession>A0A1B3SJM7</accession>
<dbReference type="OrthoDB" id="9812065at2"/>
<evidence type="ECO:0000256" key="1">
    <source>
        <dbReference type="ARBA" id="ARBA00022723"/>
    </source>
</evidence>
<gene>
    <name evidence="4" type="ORF">SHELI_v1c01730</name>
</gene>
<dbReference type="EMBL" id="CP017015">
    <property type="protein sequence ID" value="AOG60128.1"/>
    <property type="molecule type" value="Genomic_DNA"/>
</dbReference>
<feature type="domain" description="NodB homology" evidence="3">
    <location>
        <begin position="45"/>
        <end position="231"/>
    </location>
</feature>
<dbReference type="RefSeq" id="WP_069115904.1">
    <property type="nucleotide sequence ID" value="NZ_CP017015.1"/>
</dbReference>
<dbReference type="PANTHER" id="PTHR10587">
    <property type="entry name" value="GLYCOSYL TRANSFERASE-RELATED"/>
    <property type="match status" value="1"/>
</dbReference>
<dbReference type="InterPro" id="IPR050248">
    <property type="entry name" value="Polysacc_deacetylase_ArnD"/>
</dbReference>
<dbReference type="SUPFAM" id="SSF88713">
    <property type="entry name" value="Glycoside hydrolase/deacetylase"/>
    <property type="match status" value="1"/>
</dbReference>
<keyword evidence="5" id="KW-1185">Reference proteome</keyword>
<dbReference type="Pfam" id="PF01522">
    <property type="entry name" value="Polysacc_deac_1"/>
    <property type="match status" value="1"/>
</dbReference>
<dbReference type="Gene3D" id="3.20.20.370">
    <property type="entry name" value="Glycoside hydrolase/deacetylase"/>
    <property type="match status" value="1"/>
</dbReference>
<organism evidence="4 5">
    <name type="scientific">Spiroplasma helicoides</name>
    <dbReference type="NCBI Taxonomy" id="216938"/>
    <lineage>
        <taxon>Bacteria</taxon>
        <taxon>Bacillati</taxon>
        <taxon>Mycoplasmatota</taxon>
        <taxon>Mollicutes</taxon>
        <taxon>Entomoplasmatales</taxon>
        <taxon>Spiroplasmataceae</taxon>
        <taxon>Spiroplasma</taxon>
    </lineage>
</organism>
<dbReference type="GO" id="GO:0016810">
    <property type="term" value="F:hydrolase activity, acting on carbon-nitrogen (but not peptide) bonds"/>
    <property type="evidence" value="ECO:0007669"/>
    <property type="project" value="InterPro"/>
</dbReference>
<keyword evidence="1" id="KW-0479">Metal-binding</keyword>
<dbReference type="InterPro" id="IPR011330">
    <property type="entry name" value="Glyco_hydro/deAcase_b/a-brl"/>
</dbReference>
<reference evidence="4" key="1">
    <citation type="submission" date="2016-08" db="EMBL/GenBank/DDBJ databases">
        <title>Complete genome sequence of Spiroplasma helicoides TABS-2 (DSM 22551).</title>
        <authorList>
            <person name="Shen W.-Y."/>
            <person name="Lo W.-S."/>
            <person name="Lai Y.-C."/>
            <person name="Kuo C.-H."/>
        </authorList>
    </citation>
    <scope>NUCLEOTIDE SEQUENCE [LARGE SCALE GENOMIC DNA]</scope>
    <source>
        <strain evidence="4">TABS-2</strain>
    </source>
</reference>